<organism evidence="1 2">
    <name type="scientific">Melipona quadrifasciata</name>
    <dbReference type="NCBI Taxonomy" id="166423"/>
    <lineage>
        <taxon>Eukaryota</taxon>
        <taxon>Metazoa</taxon>
        <taxon>Ecdysozoa</taxon>
        <taxon>Arthropoda</taxon>
        <taxon>Hexapoda</taxon>
        <taxon>Insecta</taxon>
        <taxon>Pterygota</taxon>
        <taxon>Neoptera</taxon>
        <taxon>Endopterygota</taxon>
        <taxon>Hymenoptera</taxon>
        <taxon>Apocrita</taxon>
        <taxon>Aculeata</taxon>
        <taxon>Apoidea</taxon>
        <taxon>Anthophila</taxon>
        <taxon>Apidae</taxon>
        <taxon>Melipona</taxon>
    </lineage>
</organism>
<evidence type="ECO:0000313" key="2">
    <source>
        <dbReference type="Proteomes" id="UP000053105"/>
    </source>
</evidence>
<dbReference type="EMBL" id="KQ435938">
    <property type="protein sequence ID" value="KOX68289.1"/>
    <property type="molecule type" value="Genomic_DNA"/>
</dbReference>
<evidence type="ECO:0000313" key="1">
    <source>
        <dbReference type="EMBL" id="KOX68289.1"/>
    </source>
</evidence>
<gene>
    <name evidence="1" type="ORF">WN51_07029</name>
</gene>
<proteinExistence type="predicted"/>
<dbReference type="Proteomes" id="UP000053105">
    <property type="component" value="Unassembled WGS sequence"/>
</dbReference>
<reference evidence="1 2" key="1">
    <citation type="submission" date="2015-07" db="EMBL/GenBank/DDBJ databases">
        <title>The genome of Melipona quadrifasciata.</title>
        <authorList>
            <person name="Pan H."/>
            <person name="Kapheim K."/>
        </authorList>
    </citation>
    <scope>NUCLEOTIDE SEQUENCE [LARGE SCALE GENOMIC DNA]</scope>
    <source>
        <strain evidence="1">0111107301</strain>
        <tissue evidence="1">Whole body</tissue>
    </source>
</reference>
<accession>A0A0M8ZRW7</accession>
<name>A0A0M8ZRW7_9HYME</name>
<dbReference type="AlphaFoldDB" id="A0A0M8ZRW7"/>
<protein>
    <submittedName>
        <fullName evidence="1">Uncharacterized protein</fullName>
    </submittedName>
</protein>
<keyword evidence="2" id="KW-1185">Reference proteome</keyword>
<sequence length="679" mass="78473">MSLNSTSTTETNIYSKYNTRSKDIKSDETLIRLDPRYRERQPSSDALSIIRKLYYRRVKLLQDREGRIQQLEGGKYYTWKGKFSKLRELTAKMQRDSGKIFQVSLTLSLEANISSTDWEVRRRAWMLVLLGAQPAELRSNCGTYSPGRPWCLSPGSSREGPVGRRRTLSAESKQTAELVKVQDSGKFLSTEPSRGEFETSLDIHYAKKKKRKENSTRNKKNTLPRLPHVQESLPERRQRIKVLNTENIVEHTVRDAQLVTESRLKDTQFLAQAEAYSISTDEFSSRLQITIYKFCQRRQCLRSHSRWVGEKEKNDRYNLAVHETHDVIVLQTSPILLQTRKCALACTTCIKIAIPRYSARNGTSIPNNHSDSMRMKPIKFQPKKRRKRKRDVHFVQSTSSLLPLRMNRAFNSNPRINQSVKELNLKIPGLRHLGACGVPYTKQRTKKRKIGIDRFNFCQVLPLEEKRTFNQATLQHRGMNRCNGIAIFIPGSIADFEIELKKELHDLCPNTIQKELSIEIKFLNRSLDRALVHLALKHQASALAISLVRTYRPSQNYYFILEKIIKKETFLHFITESDFNGGQSFLNLYRLASTLGCLMKYYEKNSIVTSVSLVHRLRSKCRSQKKMNRGTTSSGSLQFFRGDENLFANFFMLERGTRDYSSALRGVALIFASQPHIIE</sequence>